<dbReference type="Proteomes" id="UP000183376">
    <property type="component" value="Chromosome I"/>
</dbReference>
<feature type="compositionally biased region" description="Low complexity" evidence="1">
    <location>
        <begin position="99"/>
        <end position="109"/>
    </location>
</feature>
<dbReference type="OrthoDB" id="3687860at2"/>
<keyword evidence="3" id="KW-1185">Reference proteome</keyword>
<sequence>MKRRLGYLGLWLVATVLAVGMAWLGLRSVLVAAAPGRLDLLDQLGADNPRGRDVVALGLPTSVPGAADPIGRGPSGIPIQPPGPGPAQPGVPGPGVPDPGGTNPAGPTVTTPPPSPRPTENGTKPSTSKPVTTTTTNPQSDPSLLGQPEPQTRTVRTKGGDSTLRFAENDVSVITARPVSGHAVKVERTSPTSVIVTFSSPTSLSRIQATWNEGPAWRITEYQYH</sequence>
<evidence type="ECO:0000313" key="3">
    <source>
        <dbReference type="Proteomes" id="UP000183376"/>
    </source>
</evidence>
<proteinExistence type="predicted"/>
<feature type="compositionally biased region" description="Low complexity" evidence="1">
    <location>
        <begin position="118"/>
        <end position="136"/>
    </location>
</feature>
<evidence type="ECO:0000256" key="1">
    <source>
        <dbReference type="SAM" id="MobiDB-lite"/>
    </source>
</evidence>
<reference evidence="2 3" key="1">
    <citation type="submission" date="2016-10" db="EMBL/GenBank/DDBJ databases">
        <authorList>
            <person name="de Groot N.N."/>
        </authorList>
    </citation>
    <scope>NUCLEOTIDE SEQUENCE [LARGE SCALE GENOMIC DNA]</scope>
    <source>
        <strain evidence="2 3">DSM 44149</strain>
    </source>
</reference>
<feature type="compositionally biased region" description="Pro residues" evidence="1">
    <location>
        <begin position="79"/>
        <end position="97"/>
    </location>
</feature>
<gene>
    <name evidence="2" type="ORF">SAMN04489726_7730</name>
</gene>
<dbReference type="EMBL" id="LT629701">
    <property type="protein sequence ID" value="SDN68046.1"/>
    <property type="molecule type" value="Genomic_DNA"/>
</dbReference>
<feature type="compositionally biased region" description="Low complexity" evidence="1">
    <location>
        <begin position="69"/>
        <end position="78"/>
    </location>
</feature>
<organism evidence="2 3">
    <name type="scientific">Allokutzneria albata</name>
    <name type="common">Kibdelosporangium albatum</name>
    <dbReference type="NCBI Taxonomy" id="211114"/>
    <lineage>
        <taxon>Bacteria</taxon>
        <taxon>Bacillati</taxon>
        <taxon>Actinomycetota</taxon>
        <taxon>Actinomycetes</taxon>
        <taxon>Pseudonocardiales</taxon>
        <taxon>Pseudonocardiaceae</taxon>
        <taxon>Allokutzneria</taxon>
    </lineage>
</organism>
<protein>
    <submittedName>
        <fullName evidence="2">Uncharacterized protein</fullName>
    </submittedName>
</protein>
<dbReference type="AlphaFoldDB" id="A0A1H0DDG9"/>
<feature type="region of interest" description="Disordered" evidence="1">
    <location>
        <begin position="65"/>
        <end position="161"/>
    </location>
</feature>
<dbReference type="RefSeq" id="WP_030428322.1">
    <property type="nucleotide sequence ID" value="NZ_JOEF01000004.1"/>
</dbReference>
<dbReference type="STRING" id="211114.SAMN04489726_7730"/>
<name>A0A1H0DDG9_ALLAB</name>
<evidence type="ECO:0000313" key="2">
    <source>
        <dbReference type="EMBL" id="SDN68046.1"/>
    </source>
</evidence>
<accession>A0A1H0DDG9</accession>